<feature type="transmembrane region" description="Helical" evidence="8">
    <location>
        <begin position="157"/>
        <end position="176"/>
    </location>
</feature>
<evidence type="ECO:0000256" key="1">
    <source>
        <dbReference type="ARBA" id="ARBA00004651"/>
    </source>
</evidence>
<dbReference type="InterPro" id="IPR011527">
    <property type="entry name" value="ABC1_TM_dom"/>
</dbReference>
<dbReference type="Gene3D" id="1.20.1560.10">
    <property type="entry name" value="ABC transporter type 1, transmembrane domain"/>
    <property type="match status" value="1"/>
</dbReference>
<evidence type="ECO:0000259" key="9">
    <source>
        <dbReference type="PROSITE" id="PS50893"/>
    </source>
</evidence>
<keyword evidence="5" id="KW-0067">ATP-binding</keyword>
<dbReference type="RefSeq" id="WP_102889546.1">
    <property type="nucleotide sequence ID" value="NZ_NFMF01000007.1"/>
</dbReference>
<dbReference type="GO" id="GO:0015421">
    <property type="term" value="F:ABC-type oligopeptide transporter activity"/>
    <property type="evidence" value="ECO:0007669"/>
    <property type="project" value="TreeGrafter"/>
</dbReference>
<dbReference type="PROSITE" id="PS50929">
    <property type="entry name" value="ABC_TM1F"/>
    <property type="match status" value="1"/>
</dbReference>
<dbReference type="CDD" id="cd07346">
    <property type="entry name" value="ABC_6TM_exporters"/>
    <property type="match status" value="1"/>
</dbReference>
<feature type="domain" description="ABC transporter" evidence="9">
    <location>
        <begin position="331"/>
        <end position="565"/>
    </location>
</feature>
<keyword evidence="3 8" id="KW-0812">Transmembrane</keyword>
<dbReference type="InterPro" id="IPR003439">
    <property type="entry name" value="ABC_transporter-like_ATP-bd"/>
</dbReference>
<proteinExistence type="predicted"/>
<keyword evidence="7 8" id="KW-0472">Membrane</keyword>
<dbReference type="InterPro" id="IPR036640">
    <property type="entry name" value="ABC1_TM_sf"/>
</dbReference>
<dbReference type="PANTHER" id="PTHR43394:SF1">
    <property type="entry name" value="ATP-BINDING CASSETTE SUB-FAMILY B MEMBER 10, MITOCHONDRIAL"/>
    <property type="match status" value="1"/>
</dbReference>
<evidence type="ECO:0000313" key="11">
    <source>
        <dbReference type="EMBL" id="PNH21660.1"/>
    </source>
</evidence>
<evidence type="ECO:0000259" key="10">
    <source>
        <dbReference type="PROSITE" id="PS50929"/>
    </source>
</evidence>
<evidence type="ECO:0000256" key="5">
    <source>
        <dbReference type="ARBA" id="ARBA00022840"/>
    </source>
</evidence>
<evidence type="ECO:0000256" key="8">
    <source>
        <dbReference type="SAM" id="Phobius"/>
    </source>
</evidence>
<gene>
    <name evidence="11" type="ORF">CAL30_05430</name>
</gene>
<dbReference type="GO" id="GO:0005886">
    <property type="term" value="C:plasma membrane"/>
    <property type="evidence" value="ECO:0007669"/>
    <property type="project" value="UniProtKB-SubCell"/>
</dbReference>
<sequence>MFREMLKLLTKTGKRDLIISSVFFALYGLSSIAMIVIVFSILFQIFDGTSLASLYKYFIAIGLLVVFKGICNMVADMKKHSAGFDIVQQIRERMIIKLKKFSLGFYTNERLGEINTILHKDVDNMSLVVGHMWSRMFGDFLIGAVVFVGLASIDLKLAILMAVSVPIALIFLYLTIKQSEKIENQNNSALLDMVSLFVEYVRGIPVLKSFSNNKSLDNELMNKTKKFGETSKAASRFKAKQLSIFGLLLDIGYLVLLIAGTIFVVKGNLDVLHFIIFAVISKEFYKPFAFMEQHYMYYVSAVDSYERLSRILYADVIPDKVNGIVPQDNDIAFENIDFSYEKDEFKMENLSFSIAGKTMTALVGESGSGKTTITNLLLRFYDVHKGKITLGGTDIRDIPYDELLDRISIVMQNVQLFDNTIEENIRVGKKGATKEEIIKAAKKARIHDFIMSLPKGYETDIGENGGILSGGQRQRISIARAFLKDAPILILDEMTSNVDPVNESLIQDAITELAKNRTVLVVAHHLKTIQQADQILVFQKGNLLEKGKHGELLDKNGYYTTLWKAQYEV</sequence>
<dbReference type="Gene3D" id="3.40.50.300">
    <property type="entry name" value="P-loop containing nucleotide triphosphate hydrolases"/>
    <property type="match status" value="1"/>
</dbReference>
<feature type="transmembrane region" description="Helical" evidence="8">
    <location>
        <begin position="242"/>
        <end position="265"/>
    </location>
</feature>
<dbReference type="SMART" id="SM00382">
    <property type="entry name" value="AAA"/>
    <property type="match status" value="1"/>
</dbReference>
<evidence type="ECO:0000313" key="12">
    <source>
        <dbReference type="Proteomes" id="UP000242958"/>
    </source>
</evidence>
<dbReference type="InterPro" id="IPR027417">
    <property type="entry name" value="P-loop_NTPase"/>
</dbReference>
<dbReference type="SUPFAM" id="SSF52540">
    <property type="entry name" value="P-loop containing nucleoside triphosphate hydrolases"/>
    <property type="match status" value="1"/>
</dbReference>
<dbReference type="FunFam" id="3.40.50.300:FF:000287">
    <property type="entry name" value="Multidrug ABC transporter ATP-binding protein"/>
    <property type="match status" value="1"/>
</dbReference>
<keyword evidence="6 8" id="KW-1133">Transmembrane helix</keyword>
<comment type="subcellular location">
    <subcellularLocation>
        <location evidence="1">Cell membrane</location>
        <topology evidence="1">Multi-pass membrane protein</topology>
    </subcellularLocation>
</comment>
<dbReference type="InterPro" id="IPR017871">
    <property type="entry name" value="ABC_transporter-like_CS"/>
</dbReference>
<accession>A0A2J8BA65</accession>
<dbReference type="SUPFAM" id="SSF90123">
    <property type="entry name" value="ABC transporter transmembrane region"/>
    <property type="match status" value="1"/>
</dbReference>
<dbReference type="GO" id="GO:0005524">
    <property type="term" value="F:ATP binding"/>
    <property type="evidence" value="ECO:0007669"/>
    <property type="project" value="UniProtKB-KW"/>
</dbReference>
<evidence type="ECO:0000256" key="6">
    <source>
        <dbReference type="ARBA" id="ARBA00022989"/>
    </source>
</evidence>
<keyword evidence="2" id="KW-0813">Transport</keyword>
<feature type="transmembrane region" description="Helical" evidence="8">
    <location>
        <begin position="21"/>
        <end position="45"/>
    </location>
</feature>
<dbReference type="Pfam" id="PF00005">
    <property type="entry name" value="ABC_tran"/>
    <property type="match status" value="1"/>
</dbReference>
<evidence type="ECO:0000256" key="4">
    <source>
        <dbReference type="ARBA" id="ARBA00022741"/>
    </source>
</evidence>
<dbReference type="PANTHER" id="PTHR43394">
    <property type="entry name" value="ATP-DEPENDENT PERMEASE MDL1, MITOCHONDRIAL"/>
    <property type="match status" value="1"/>
</dbReference>
<evidence type="ECO:0000256" key="7">
    <source>
        <dbReference type="ARBA" id="ARBA00023136"/>
    </source>
</evidence>
<dbReference type="InterPro" id="IPR039421">
    <property type="entry name" value="Type_1_exporter"/>
</dbReference>
<comment type="caution">
    <text evidence="11">The sequence shown here is derived from an EMBL/GenBank/DDBJ whole genome shotgun (WGS) entry which is preliminary data.</text>
</comment>
<feature type="domain" description="ABC transmembrane type-1" evidence="10">
    <location>
        <begin position="18"/>
        <end position="300"/>
    </location>
</feature>
<dbReference type="EMBL" id="NFMF01000007">
    <property type="protein sequence ID" value="PNH21660.1"/>
    <property type="molecule type" value="Genomic_DNA"/>
</dbReference>
<dbReference type="Proteomes" id="UP000242958">
    <property type="component" value="Unassembled WGS sequence"/>
</dbReference>
<dbReference type="PROSITE" id="PS50893">
    <property type="entry name" value="ABC_TRANSPORTER_2"/>
    <property type="match status" value="1"/>
</dbReference>
<dbReference type="Pfam" id="PF00664">
    <property type="entry name" value="ABC_membrane"/>
    <property type="match status" value="1"/>
</dbReference>
<protein>
    <submittedName>
        <fullName evidence="11">ABC transporter</fullName>
    </submittedName>
</protein>
<reference evidence="11 12" key="1">
    <citation type="submission" date="2017-05" db="EMBL/GenBank/DDBJ databases">
        <authorList>
            <person name="Song R."/>
            <person name="Chenine A.L."/>
            <person name="Ruprecht R.M."/>
        </authorList>
    </citation>
    <scope>NUCLEOTIDE SEQUENCE [LARGE SCALE GENOMIC DNA]</scope>
    <source>
        <strain evidence="11 12">KA00229</strain>
    </source>
</reference>
<feature type="transmembrane region" description="Helical" evidence="8">
    <location>
        <begin position="57"/>
        <end position="75"/>
    </location>
</feature>
<dbReference type="PROSITE" id="PS00211">
    <property type="entry name" value="ABC_TRANSPORTER_1"/>
    <property type="match status" value="1"/>
</dbReference>
<feature type="transmembrane region" description="Helical" evidence="8">
    <location>
        <begin position="133"/>
        <end position="151"/>
    </location>
</feature>
<evidence type="ECO:0000256" key="2">
    <source>
        <dbReference type="ARBA" id="ARBA00022448"/>
    </source>
</evidence>
<name>A0A2J8BA65_9FIRM</name>
<dbReference type="AlphaFoldDB" id="A0A2J8BA65"/>
<evidence type="ECO:0000256" key="3">
    <source>
        <dbReference type="ARBA" id="ARBA00022692"/>
    </source>
</evidence>
<dbReference type="GO" id="GO:0016887">
    <property type="term" value="F:ATP hydrolysis activity"/>
    <property type="evidence" value="ECO:0007669"/>
    <property type="project" value="InterPro"/>
</dbReference>
<organism evidence="11 12">
    <name type="scientific">Megasphaera hutchinsoni</name>
    <dbReference type="NCBI Taxonomy" id="1588748"/>
    <lineage>
        <taxon>Bacteria</taxon>
        <taxon>Bacillati</taxon>
        <taxon>Bacillota</taxon>
        <taxon>Negativicutes</taxon>
        <taxon>Veillonellales</taxon>
        <taxon>Veillonellaceae</taxon>
        <taxon>Megasphaera</taxon>
    </lineage>
</organism>
<dbReference type="InterPro" id="IPR003593">
    <property type="entry name" value="AAA+_ATPase"/>
</dbReference>
<keyword evidence="4" id="KW-0547">Nucleotide-binding</keyword>